<dbReference type="FunFam" id="3.40.50.300:FF:002470">
    <property type="entry name" value="ABC transporter, putative"/>
    <property type="match status" value="1"/>
</dbReference>
<dbReference type="PANTHER" id="PTHR19229">
    <property type="entry name" value="ATP-BINDING CASSETTE TRANSPORTER SUBFAMILY A ABCA"/>
    <property type="match status" value="1"/>
</dbReference>
<feature type="transmembrane region" description="Helical" evidence="6">
    <location>
        <begin position="773"/>
        <end position="792"/>
    </location>
</feature>
<protein>
    <recommendedName>
        <fullName evidence="7">ABC transporter domain-containing protein</fullName>
    </recommendedName>
</protein>
<gene>
    <name evidence="8" type="ORF">AFUS01_LOCUS12266</name>
</gene>
<evidence type="ECO:0000256" key="4">
    <source>
        <dbReference type="ARBA" id="ARBA00023136"/>
    </source>
</evidence>
<dbReference type="InterPro" id="IPR056264">
    <property type="entry name" value="R2_ABCA1-4-like"/>
</dbReference>
<dbReference type="GO" id="GO:0005524">
    <property type="term" value="F:ATP binding"/>
    <property type="evidence" value="ECO:0007669"/>
    <property type="project" value="InterPro"/>
</dbReference>
<dbReference type="AlphaFoldDB" id="A0A8J2JNP8"/>
<dbReference type="InterPro" id="IPR003439">
    <property type="entry name" value="ABC_transporter-like_ATP-bd"/>
</dbReference>
<accession>A0A8J2JNP8</accession>
<evidence type="ECO:0000259" key="7">
    <source>
        <dbReference type="PROSITE" id="PS50893"/>
    </source>
</evidence>
<dbReference type="OrthoDB" id="8061355at2759"/>
<dbReference type="PANTHER" id="PTHR19229:SF250">
    <property type="entry name" value="ABC TRANSPORTER DOMAIN-CONTAINING PROTEIN-RELATED"/>
    <property type="match status" value="1"/>
</dbReference>
<dbReference type="Proteomes" id="UP000708208">
    <property type="component" value="Unassembled WGS sequence"/>
</dbReference>
<keyword evidence="3 6" id="KW-1133">Transmembrane helix</keyword>
<evidence type="ECO:0000313" key="9">
    <source>
        <dbReference type="Proteomes" id="UP000708208"/>
    </source>
</evidence>
<dbReference type="GO" id="GO:0016020">
    <property type="term" value="C:membrane"/>
    <property type="evidence" value="ECO:0007669"/>
    <property type="project" value="UniProtKB-SubCell"/>
</dbReference>
<dbReference type="GO" id="GO:0140359">
    <property type="term" value="F:ABC-type transporter activity"/>
    <property type="evidence" value="ECO:0007669"/>
    <property type="project" value="InterPro"/>
</dbReference>
<evidence type="ECO:0000256" key="2">
    <source>
        <dbReference type="ARBA" id="ARBA00022692"/>
    </source>
</evidence>
<dbReference type="PROSITE" id="PS50893">
    <property type="entry name" value="ABC_TRANSPORTER_2"/>
    <property type="match status" value="1"/>
</dbReference>
<feature type="transmembrane region" description="Helical" evidence="6">
    <location>
        <begin position="981"/>
        <end position="1004"/>
    </location>
</feature>
<organism evidence="8 9">
    <name type="scientific">Allacma fusca</name>
    <dbReference type="NCBI Taxonomy" id="39272"/>
    <lineage>
        <taxon>Eukaryota</taxon>
        <taxon>Metazoa</taxon>
        <taxon>Ecdysozoa</taxon>
        <taxon>Arthropoda</taxon>
        <taxon>Hexapoda</taxon>
        <taxon>Collembola</taxon>
        <taxon>Symphypleona</taxon>
        <taxon>Sminthuridae</taxon>
        <taxon>Allacma</taxon>
    </lineage>
</organism>
<dbReference type="GO" id="GO:0016887">
    <property type="term" value="F:ATP hydrolysis activity"/>
    <property type="evidence" value="ECO:0007669"/>
    <property type="project" value="InterPro"/>
</dbReference>
<dbReference type="GO" id="GO:0005319">
    <property type="term" value="F:lipid transporter activity"/>
    <property type="evidence" value="ECO:0007669"/>
    <property type="project" value="TreeGrafter"/>
</dbReference>
<keyword evidence="4 6" id="KW-0472">Membrane</keyword>
<dbReference type="CDD" id="cd03127">
    <property type="entry name" value="tetraspanin_LEL"/>
    <property type="match status" value="1"/>
</dbReference>
<evidence type="ECO:0000256" key="6">
    <source>
        <dbReference type="SAM" id="Phobius"/>
    </source>
</evidence>
<dbReference type="CDD" id="cd03263">
    <property type="entry name" value="ABC_subfamily_A"/>
    <property type="match status" value="1"/>
</dbReference>
<dbReference type="Pfam" id="PF23321">
    <property type="entry name" value="R1_ABCA1"/>
    <property type="match status" value="1"/>
</dbReference>
<feature type="non-terminal residue" evidence="8">
    <location>
        <position position="1"/>
    </location>
</feature>
<name>A0A8J2JNP8_9HEXA</name>
<feature type="transmembrane region" description="Helical" evidence="6">
    <location>
        <begin position="31"/>
        <end position="51"/>
    </location>
</feature>
<reference evidence="8" key="1">
    <citation type="submission" date="2021-06" db="EMBL/GenBank/DDBJ databases">
        <authorList>
            <person name="Hodson N. C."/>
            <person name="Mongue J. A."/>
            <person name="Jaron S. K."/>
        </authorList>
    </citation>
    <scope>NUCLEOTIDE SEQUENCE</scope>
</reference>
<dbReference type="InterPro" id="IPR003593">
    <property type="entry name" value="AAA+_ATPase"/>
</dbReference>
<dbReference type="Pfam" id="PF00005">
    <property type="entry name" value="ABC_tran"/>
    <property type="match status" value="1"/>
</dbReference>
<feature type="transmembrane region" description="Helical" evidence="6">
    <location>
        <begin position="841"/>
        <end position="865"/>
    </location>
</feature>
<comment type="caution">
    <text evidence="8">The sequence shown here is derived from an EMBL/GenBank/DDBJ whole genome shotgun (WGS) entry which is preliminary data.</text>
</comment>
<feature type="transmembrane region" description="Helical" evidence="6">
    <location>
        <begin position="6"/>
        <end position="24"/>
    </location>
</feature>
<feature type="transmembrane region" description="Helical" evidence="6">
    <location>
        <begin position="169"/>
        <end position="195"/>
    </location>
</feature>
<keyword evidence="2 6" id="KW-0812">Transmembrane</keyword>
<comment type="subcellular location">
    <subcellularLocation>
        <location evidence="1">Membrane</location>
        <topology evidence="1">Multi-pass membrane protein</topology>
    </subcellularLocation>
</comment>
<keyword evidence="9" id="KW-1185">Reference proteome</keyword>
<dbReference type="EMBL" id="CAJVCH010096123">
    <property type="protein sequence ID" value="CAG7723164.1"/>
    <property type="molecule type" value="Genomic_DNA"/>
</dbReference>
<feature type="domain" description="ABC transporter" evidence="7">
    <location>
        <begin position="235"/>
        <end position="463"/>
    </location>
</feature>
<dbReference type="SMART" id="SM00382">
    <property type="entry name" value="AAA"/>
    <property type="match status" value="1"/>
</dbReference>
<feature type="transmembrane region" description="Helical" evidence="6">
    <location>
        <begin position="812"/>
        <end position="835"/>
    </location>
</feature>
<evidence type="ECO:0000256" key="3">
    <source>
        <dbReference type="ARBA" id="ARBA00022989"/>
    </source>
</evidence>
<dbReference type="InterPro" id="IPR026082">
    <property type="entry name" value="ABCA"/>
</dbReference>
<evidence type="ECO:0000256" key="5">
    <source>
        <dbReference type="SAM" id="MobiDB-lite"/>
    </source>
</evidence>
<evidence type="ECO:0000313" key="8">
    <source>
        <dbReference type="EMBL" id="CAG7723164.1"/>
    </source>
</evidence>
<dbReference type="InterPro" id="IPR018499">
    <property type="entry name" value="Tetraspanin/Peripherin"/>
</dbReference>
<feature type="transmembrane region" description="Helical" evidence="6">
    <location>
        <begin position="57"/>
        <end position="77"/>
    </location>
</feature>
<feature type="region of interest" description="Disordered" evidence="5">
    <location>
        <begin position="1139"/>
        <end position="1162"/>
    </location>
</feature>
<sequence>VLFVILVVYAFTSICFAYFVSLFVRTISNGFSFIACLNIFFGLLFSIYISVEETLFYSKRTVILGLIARICPFFGIVRSIKRFISTVAVNSRCAVLLDEFPSVDCNGTSLSSTCCDCTGGTQLEKLQRSQDGSCFQVRSFIHWWEGKFVVETGKTVKSWVDLPGIGQELVCAVIAGIFYFLLVLCIDCGFFKPLFALCHYRKPEIIMDERDVDVMEEAKRIEAQLSAGQVVSDAVVLSSVTKMFGSFPAVNNLTFGVRHGECFGLLGVNGAGKTTSFRILTGDTGPSHGNAFMGQYNIRQHSKTFLNRIGYCPQFDAILGVLSGKEMLQLFSRLRGIPNTSEETTKWLSKVGLLESANVQCRKYSGGMKRRLSTAMALIGDPPVVMLDEPTAGVDPVARRQFWGVIRSNRELGQAIILTSHSMDECEALCSRLAIMVNGQFQCFGGVQHIKSKYGQGFTLTFKLKPMVPQNSPRLLSLMVEIETHFRPCELKDRHENILQYQIYKTNLPWKNLFEILEDMKINYEEEIEDYSASETTLDEVFLSFARQQYPARDVCKTLINPLYEVQSTYKNNWYLYTQVFLQSNLSFNTEFSSRPKKLHEILVILGENDYKILLTNPCQWQDNNIGLVCTLLNLDKPLFHKFRCQCQSNTYLEKIGAGADRQFSKRTREDVFSAEIIEPYKKNNGAEPKIISKSYRNCINCPMSCQIDSVPGTKSLKENQGQLLSADLHPFRAQARWQKKRRRDRALANKFVTWEVYRKYLRYNKHSITQTILASGVSPLVMIMGFAFLMWGFEEHLEAETMFSGMSPTQLFIPVTVTGSLFIFSGSCLFLSFATELPHLVFVSIPGFLLSYGMMIFLVVWIVVQTSTKNVTNYLKYLVKSYHLMGSDRKTVLMDTLQEHFSCCGAKGPTDWIETQKFPYSILPTSCCLFSLAGKSSPAGTTTRNCQYFPKGQGANHWSLQQHGCVEPLKEFLILNDFKGWVYIAVGFFTLLLTTILIIFHLMQTCTHLSWVLKPELRKQLGIIVDGAADTAQFKDENYILDLKEFIKKRLNKCRSKAEVKTLLETFADTLHYINHQKREDLVCYILQGKPELTLQFETVVFKTREKEKKRAEDRYGTKPSVPVNSVIDVVFTTNTPVEQDPAKSHDPSLPTPTSPFPSERTKAPISILTAPKEVDRRITNVETFLKSFQTFTKGKLPRKSSHSDLLRVLITTSLEQLQNPRGEERLHSA</sequence>
<dbReference type="Pfam" id="PF00335">
    <property type="entry name" value="Tetraspanin"/>
    <property type="match status" value="1"/>
</dbReference>
<proteinExistence type="predicted"/>
<evidence type="ECO:0000256" key="1">
    <source>
        <dbReference type="ARBA" id="ARBA00004141"/>
    </source>
</evidence>